<protein>
    <submittedName>
        <fullName evidence="2">Uncharacterized protein</fullName>
    </submittedName>
</protein>
<proteinExistence type="predicted"/>
<name>A0A088S0Y3_LEIPA</name>
<evidence type="ECO:0000256" key="1">
    <source>
        <dbReference type="SAM" id="MobiDB-lite"/>
    </source>
</evidence>
<dbReference type="RefSeq" id="XP_010702863.1">
    <property type="nucleotide sequence ID" value="XM_010704561.1"/>
</dbReference>
<accession>A0A088S0Y3</accession>
<dbReference type="VEuPathDB" id="TriTrypDB:LPAL13_340052100"/>
<feature type="compositionally biased region" description="Basic and acidic residues" evidence="1">
    <location>
        <begin position="120"/>
        <end position="129"/>
    </location>
</feature>
<feature type="region of interest" description="Disordered" evidence="1">
    <location>
        <begin position="118"/>
        <end position="149"/>
    </location>
</feature>
<reference evidence="2 3" key="1">
    <citation type="journal article" date="2015" name="Sci. Rep.">
        <title>The genome of Leishmania panamensis: insights into genomics of the L. (Viannia) subgenus.</title>
        <authorList>
            <person name="Llanes A."/>
            <person name="Restrepo C.M."/>
            <person name="Vecchio G.D."/>
            <person name="Anguizola F.J."/>
            <person name="Lleonart R."/>
        </authorList>
    </citation>
    <scope>NUCLEOTIDE SEQUENCE [LARGE SCALE GENOMIC DNA]</scope>
    <source>
        <strain evidence="2 3">MHOM/PA/94/PSC-1</strain>
    </source>
</reference>
<dbReference type="EMBL" id="CP009403">
    <property type="protein sequence ID" value="AIO02063.1"/>
    <property type="molecule type" value="Genomic_DNA"/>
</dbReference>
<dbReference type="KEGG" id="lpan:LPMP_344420"/>
<gene>
    <name evidence="2" type="ORF">LPMP_344420</name>
</gene>
<dbReference type="AlphaFoldDB" id="A0A088S0Y3"/>
<sequence>MGCGRHHGARAAKPAKRVSFGPVTYVSALLIEASEGAYPHDSRRLVDALAPHPCVSGPTTVAIVAAATTPHAHNEVDELLGMRELEEYAAQPTLLLGSSVGRPHAMLWSAQQATNVVTDDNWKGGDTQDRTAVPPERAAPASSSGSRSASFDGVMYDTLVKSRPATRRYVDSAAKGQQRKDMRIVIFGFGKVGNVVAVGASSGERPWRLPEHPTEPFGCILLRYRPLEVAAARLKAQRINHARRTYRH</sequence>
<evidence type="ECO:0000313" key="2">
    <source>
        <dbReference type="EMBL" id="AIO02063.1"/>
    </source>
</evidence>
<evidence type="ECO:0000313" key="3">
    <source>
        <dbReference type="Proteomes" id="UP000063063"/>
    </source>
</evidence>
<dbReference type="Proteomes" id="UP000063063">
    <property type="component" value="Chromosome 34"/>
</dbReference>
<feature type="compositionally biased region" description="Low complexity" evidence="1">
    <location>
        <begin position="138"/>
        <end position="149"/>
    </location>
</feature>
<dbReference type="VEuPathDB" id="TriTrypDB:LPMP_344420"/>
<dbReference type="GeneID" id="22578947"/>
<dbReference type="eggNOG" id="KOG1084">
    <property type="taxonomic scope" value="Eukaryota"/>
</dbReference>
<organism evidence="2 3">
    <name type="scientific">Leishmania panamensis</name>
    <dbReference type="NCBI Taxonomy" id="5679"/>
    <lineage>
        <taxon>Eukaryota</taxon>
        <taxon>Discoba</taxon>
        <taxon>Euglenozoa</taxon>
        <taxon>Kinetoplastea</taxon>
        <taxon>Metakinetoplastina</taxon>
        <taxon>Trypanosomatida</taxon>
        <taxon>Trypanosomatidae</taxon>
        <taxon>Leishmaniinae</taxon>
        <taxon>Leishmania</taxon>
        <taxon>Leishmania guyanensis species complex</taxon>
    </lineage>
</organism>
<keyword evidence="3" id="KW-1185">Reference proteome</keyword>
<dbReference type="OrthoDB" id="10029243at2759"/>